<dbReference type="EMBL" id="CAADFJ010000027">
    <property type="protein sequence ID" value="VFJ98939.1"/>
    <property type="molecule type" value="Genomic_DNA"/>
</dbReference>
<evidence type="ECO:0000313" key="1">
    <source>
        <dbReference type="EMBL" id="VFJ91237.1"/>
    </source>
</evidence>
<dbReference type="AlphaFoldDB" id="A0A450V2E5"/>
<organism evidence="3">
    <name type="scientific">Candidatus Kentrum eta</name>
    <dbReference type="NCBI Taxonomy" id="2126337"/>
    <lineage>
        <taxon>Bacteria</taxon>
        <taxon>Pseudomonadati</taxon>
        <taxon>Pseudomonadota</taxon>
        <taxon>Gammaproteobacteria</taxon>
        <taxon>Candidatus Kentrum</taxon>
    </lineage>
</organism>
<dbReference type="EMBL" id="CAADFG010000029">
    <property type="protein sequence ID" value="VFJ91237.1"/>
    <property type="molecule type" value="Genomic_DNA"/>
</dbReference>
<proteinExistence type="predicted"/>
<gene>
    <name evidence="1" type="ORF">BECKH772A_GA0070896_100295</name>
    <name evidence="2" type="ORF">BECKH772B_GA0070898_100288</name>
    <name evidence="3" type="ORF">BECKH772C_GA0070978_100275</name>
</gene>
<sequence>MIIEMLALSGILYVGLKALEDYDQNKSLPDPGSKSVIGDRLSDEIKAACNQRHQPEDERLQPTGSICRFQPLFSVRETLFTEGEPDSVFEQCLIDAKRFIDANSVSDILHYAFEREESRRVVRESVHSFLHVGFLSPHRDLANMEGLSKRAGFLSGFTVTSAVVSRELGYIEGCANIPTAIFIAKLGKIDEDSGYVEVFVPNAEGPRVRKWMDNEVGTHIGLILEKSSALTEIEAAFRREDFQVAPFMEGKKFDTPGKEASIIYYEKPSCIRGKFRIEILSPCSTSSSFRLNFPNCMRSRAGVWEW</sequence>
<dbReference type="EMBL" id="CAADFI010000028">
    <property type="protein sequence ID" value="VFJ92337.1"/>
    <property type="molecule type" value="Genomic_DNA"/>
</dbReference>
<protein>
    <submittedName>
        <fullName evidence="3">Uncharacterized protein</fullName>
    </submittedName>
</protein>
<accession>A0A450V2E5</accession>
<evidence type="ECO:0000313" key="3">
    <source>
        <dbReference type="EMBL" id="VFJ98939.1"/>
    </source>
</evidence>
<reference evidence="3" key="1">
    <citation type="submission" date="2019-02" db="EMBL/GenBank/DDBJ databases">
        <authorList>
            <person name="Gruber-Vodicka R. H."/>
            <person name="Seah K. B. B."/>
        </authorList>
    </citation>
    <scope>NUCLEOTIDE SEQUENCE</scope>
    <source>
        <strain evidence="3">BECK_SA2B12</strain>
        <strain evidence="1">BECK_SA2B15</strain>
        <strain evidence="2">BECK_SA2B20</strain>
    </source>
</reference>
<evidence type="ECO:0000313" key="2">
    <source>
        <dbReference type="EMBL" id="VFJ92337.1"/>
    </source>
</evidence>
<name>A0A450V2E5_9GAMM</name>